<feature type="transmembrane region" description="Helical" evidence="1">
    <location>
        <begin position="218"/>
        <end position="241"/>
    </location>
</feature>
<sequence length="298" mass="32411">MATLRKMTEFGATIKGNIAYKEIEGYQFNFVENQIANQHIFMIPLVATQQNITVLKNELKGPSKSLKLSVTQSNASMVTFLWQGSLKGLNLQSLKEYTDGLVAVLQKLSIQPHTLCPFCEQGEPDTTVSINGITVKGHEACKQNAIQELANAPVEVKKNPFAKSLFGALLGAAIGAIPWILVDLFVGFFAAILGVLIGYSAFYFYKKLGGVVVNYTKYIIIGSTIFGVIFANIVIATYVIVNSGGAIVFGNYVVVYSDPEIGPILLQSLGIGLLISLFSLPTIFKKVQSEEDTRTVIE</sequence>
<dbReference type="RefSeq" id="WP_263608722.1">
    <property type="nucleotide sequence ID" value="NZ_JAOVQM010000006.1"/>
</dbReference>
<dbReference type="Proteomes" id="UP001177160">
    <property type="component" value="Unassembled WGS sequence"/>
</dbReference>
<evidence type="ECO:0000313" key="3">
    <source>
        <dbReference type="Proteomes" id="UP001177160"/>
    </source>
</evidence>
<keyword evidence="1" id="KW-0812">Transmembrane</keyword>
<feature type="transmembrane region" description="Helical" evidence="1">
    <location>
        <begin position="261"/>
        <end position="284"/>
    </location>
</feature>
<keyword evidence="1" id="KW-0472">Membrane</keyword>
<evidence type="ECO:0000256" key="1">
    <source>
        <dbReference type="SAM" id="Phobius"/>
    </source>
</evidence>
<keyword evidence="3" id="KW-1185">Reference proteome</keyword>
<feature type="transmembrane region" description="Helical" evidence="1">
    <location>
        <begin position="188"/>
        <end position="206"/>
    </location>
</feature>
<proteinExistence type="predicted"/>
<keyword evidence="1" id="KW-1133">Transmembrane helix</keyword>
<feature type="transmembrane region" description="Helical" evidence="1">
    <location>
        <begin position="165"/>
        <end position="182"/>
    </location>
</feature>
<comment type="caution">
    <text evidence="2">The sequence shown here is derived from an EMBL/GenBank/DDBJ whole genome shotgun (WGS) entry which is preliminary data.</text>
</comment>
<evidence type="ECO:0000313" key="2">
    <source>
        <dbReference type="EMBL" id="MCV2232532.1"/>
    </source>
</evidence>
<accession>A0ABT2Y7S5</accession>
<reference evidence="2" key="1">
    <citation type="submission" date="2022-09" db="EMBL/GenBank/DDBJ databases">
        <title>Novel Mycoplasma species identified in domestic and wild animals.</title>
        <authorList>
            <person name="Volokhov D.V."/>
            <person name="Furtak V.A."/>
            <person name="Zagorodnyaya T.A."/>
        </authorList>
    </citation>
    <scope>NUCLEOTIDE SEQUENCE</scope>
    <source>
        <strain evidence="2">Oakley</strain>
    </source>
</reference>
<gene>
    <name evidence="2" type="ORF">N7548_06815</name>
</gene>
<dbReference type="EMBL" id="JAOVQM010000006">
    <property type="protein sequence ID" value="MCV2232532.1"/>
    <property type="molecule type" value="Genomic_DNA"/>
</dbReference>
<protein>
    <submittedName>
        <fullName evidence="2">Uncharacterized protein</fullName>
    </submittedName>
</protein>
<name>A0ABT2Y7S5_9MOLU</name>
<organism evidence="2 3">
    <name type="scientific">Paracholeplasma manati</name>
    <dbReference type="NCBI Taxonomy" id="591373"/>
    <lineage>
        <taxon>Bacteria</taxon>
        <taxon>Bacillati</taxon>
        <taxon>Mycoplasmatota</taxon>
        <taxon>Mollicutes</taxon>
        <taxon>Acholeplasmatales</taxon>
        <taxon>Acholeplasmataceae</taxon>
        <taxon>Paracholeplasma</taxon>
    </lineage>
</organism>